<evidence type="ECO:0000256" key="1">
    <source>
        <dbReference type="ARBA" id="ARBA00022553"/>
    </source>
</evidence>
<keyword evidence="11" id="KW-1185">Reference proteome</keyword>
<dbReference type="SUPFAM" id="SSF46894">
    <property type="entry name" value="C-terminal effector domain of the bipartite response regulators"/>
    <property type="match status" value="1"/>
</dbReference>
<dbReference type="SMART" id="SM00448">
    <property type="entry name" value="REC"/>
    <property type="match status" value="1"/>
</dbReference>
<protein>
    <submittedName>
        <fullName evidence="10">DNA-binding response regulator</fullName>
    </submittedName>
</protein>
<comment type="caution">
    <text evidence="10">The sequence shown here is derived from an EMBL/GenBank/DDBJ whole genome shotgun (WGS) entry which is preliminary data.</text>
</comment>
<gene>
    <name evidence="10" type="ORF">tloyanaT_08460</name>
</gene>
<dbReference type="Gene3D" id="3.40.50.2300">
    <property type="match status" value="1"/>
</dbReference>
<name>A0ABQ6HAQ6_9GAMM</name>
<dbReference type="Pfam" id="PF00486">
    <property type="entry name" value="Trans_reg_C"/>
    <property type="match status" value="1"/>
</dbReference>
<dbReference type="Proteomes" id="UP001157134">
    <property type="component" value="Unassembled WGS sequence"/>
</dbReference>
<dbReference type="RefSeq" id="WP_284296185.1">
    <property type="nucleotide sequence ID" value="NZ_BSSV01000001.1"/>
</dbReference>
<dbReference type="SUPFAM" id="SSF52172">
    <property type="entry name" value="CheY-like"/>
    <property type="match status" value="1"/>
</dbReference>
<evidence type="ECO:0000256" key="2">
    <source>
        <dbReference type="ARBA" id="ARBA00023012"/>
    </source>
</evidence>
<accession>A0ABQ6HAQ6</accession>
<evidence type="ECO:0000256" key="4">
    <source>
        <dbReference type="ARBA" id="ARBA00023125"/>
    </source>
</evidence>
<feature type="domain" description="OmpR/PhoB-type" evidence="9">
    <location>
        <begin position="126"/>
        <end position="223"/>
    </location>
</feature>
<dbReference type="Gene3D" id="6.10.250.690">
    <property type="match status" value="1"/>
</dbReference>
<evidence type="ECO:0000256" key="3">
    <source>
        <dbReference type="ARBA" id="ARBA00023015"/>
    </source>
</evidence>
<keyword evidence="5" id="KW-0804">Transcription</keyword>
<dbReference type="GO" id="GO:0003677">
    <property type="term" value="F:DNA binding"/>
    <property type="evidence" value="ECO:0007669"/>
    <property type="project" value="UniProtKB-KW"/>
</dbReference>
<dbReference type="SMART" id="SM00862">
    <property type="entry name" value="Trans_reg_C"/>
    <property type="match status" value="1"/>
</dbReference>
<proteinExistence type="predicted"/>
<dbReference type="InterPro" id="IPR036388">
    <property type="entry name" value="WH-like_DNA-bd_sf"/>
</dbReference>
<dbReference type="PROSITE" id="PS50110">
    <property type="entry name" value="RESPONSE_REGULATORY"/>
    <property type="match status" value="1"/>
</dbReference>
<feature type="domain" description="Response regulatory" evidence="8">
    <location>
        <begin position="3"/>
        <end position="117"/>
    </location>
</feature>
<dbReference type="InterPro" id="IPR011006">
    <property type="entry name" value="CheY-like_superfamily"/>
</dbReference>
<dbReference type="InterPro" id="IPR001789">
    <property type="entry name" value="Sig_transdc_resp-reg_receiver"/>
</dbReference>
<dbReference type="InterPro" id="IPR016032">
    <property type="entry name" value="Sig_transdc_resp-reg_C-effctor"/>
</dbReference>
<sequence>MTKLLLVEDSQQVAEIIFEYFETDDYELDYAATGTLGLTLAQENSYDCIILDIMLPGMDGMTICKRLRETGIDTPIIMLTARDTNQDMLEGLTIGADDYVVKPFDLALLEARIQAVLRRSQGVSFSSQLTIGDLSINLKNHTVFRQEQLIKLNPSGFKILTLLCQRSPNIVSREDIEHKLWPNETPDQDLLRKHIYQLRAKIDKPFDKELIKTIPKLGYKIENI</sequence>
<dbReference type="EMBL" id="BSSV01000001">
    <property type="protein sequence ID" value="GLX84594.1"/>
    <property type="molecule type" value="Genomic_DNA"/>
</dbReference>
<dbReference type="PANTHER" id="PTHR48111">
    <property type="entry name" value="REGULATOR OF RPOS"/>
    <property type="match status" value="1"/>
</dbReference>
<evidence type="ECO:0000256" key="6">
    <source>
        <dbReference type="PROSITE-ProRule" id="PRU00169"/>
    </source>
</evidence>
<organism evidence="10 11">
    <name type="scientific">Thalassotalea loyana</name>
    <dbReference type="NCBI Taxonomy" id="280483"/>
    <lineage>
        <taxon>Bacteria</taxon>
        <taxon>Pseudomonadati</taxon>
        <taxon>Pseudomonadota</taxon>
        <taxon>Gammaproteobacteria</taxon>
        <taxon>Alteromonadales</taxon>
        <taxon>Colwelliaceae</taxon>
        <taxon>Thalassotalea</taxon>
    </lineage>
</organism>
<evidence type="ECO:0000259" key="9">
    <source>
        <dbReference type="PROSITE" id="PS51755"/>
    </source>
</evidence>
<keyword evidence="4 7" id="KW-0238">DNA-binding</keyword>
<dbReference type="PROSITE" id="PS51755">
    <property type="entry name" value="OMPR_PHOB"/>
    <property type="match status" value="1"/>
</dbReference>
<keyword evidence="1 6" id="KW-0597">Phosphoprotein</keyword>
<evidence type="ECO:0000256" key="7">
    <source>
        <dbReference type="PROSITE-ProRule" id="PRU01091"/>
    </source>
</evidence>
<reference evidence="10 11" key="1">
    <citation type="submission" date="2023-03" db="EMBL/GenBank/DDBJ databases">
        <title>Thalassotalea loyana LMG 22536T draft genome sequence.</title>
        <authorList>
            <person name="Sawabe T."/>
        </authorList>
    </citation>
    <scope>NUCLEOTIDE SEQUENCE [LARGE SCALE GENOMIC DNA]</scope>
    <source>
        <strain evidence="10 11">LMG 22536</strain>
    </source>
</reference>
<dbReference type="CDD" id="cd17574">
    <property type="entry name" value="REC_OmpR"/>
    <property type="match status" value="1"/>
</dbReference>
<keyword evidence="3" id="KW-0805">Transcription regulation</keyword>
<evidence type="ECO:0000256" key="5">
    <source>
        <dbReference type="ARBA" id="ARBA00023163"/>
    </source>
</evidence>
<dbReference type="PANTHER" id="PTHR48111:SF22">
    <property type="entry name" value="REGULATOR OF RPOS"/>
    <property type="match status" value="1"/>
</dbReference>
<keyword evidence="2" id="KW-0902">Two-component regulatory system</keyword>
<dbReference type="Pfam" id="PF00072">
    <property type="entry name" value="Response_reg"/>
    <property type="match status" value="1"/>
</dbReference>
<dbReference type="InterPro" id="IPR001867">
    <property type="entry name" value="OmpR/PhoB-type_DNA-bd"/>
</dbReference>
<evidence type="ECO:0000259" key="8">
    <source>
        <dbReference type="PROSITE" id="PS50110"/>
    </source>
</evidence>
<feature type="modified residue" description="4-aspartylphosphate" evidence="6">
    <location>
        <position position="52"/>
    </location>
</feature>
<feature type="DNA-binding region" description="OmpR/PhoB-type" evidence="7">
    <location>
        <begin position="126"/>
        <end position="223"/>
    </location>
</feature>
<dbReference type="CDD" id="cd00383">
    <property type="entry name" value="trans_reg_C"/>
    <property type="match status" value="1"/>
</dbReference>
<dbReference type="Gene3D" id="1.10.10.10">
    <property type="entry name" value="Winged helix-like DNA-binding domain superfamily/Winged helix DNA-binding domain"/>
    <property type="match status" value="1"/>
</dbReference>
<evidence type="ECO:0000313" key="10">
    <source>
        <dbReference type="EMBL" id="GLX84594.1"/>
    </source>
</evidence>
<evidence type="ECO:0000313" key="11">
    <source>
        <dbReference type="Proteomes" id="UP001157134"/>
    </source>
</evidence>
<dbReference type="InterPro" id="IPR039420">
    <property type="entry name" value="WalR-like"/>
</dbReference>